<dbReference type="Pfam" id="PF01473">
    <property type="entry name" value="Choline_bind_1"/>
    <property type="match status" value="1"/>
</dbReference>
<proteinExistence type="predicted"/>
<evidence type="ECO:0000259" key="3">
    <source>
        <dbReference type="Pfam" id="PF07550"/>
    </source>
</evidence>
<feature type="region of interest" description="Disordered" evidence="2">
    <location>
        <begin position="1431"/>
        <end position="1652"/>
    </location>
</feature>
<feature type="compositionally biased region" description="Basic and acidic residues" evidence="2">
    <location>
        <begin position="1643"/>
        <end position="1652"/>
    </location>
</feature>
<feature type="compositionally biased region" description="Acidic residues" evidence="2">
    <location>
        <begin position="1626"/>
        <end position="1642"/>
    </location>
</feature>
<dbReference type="InterPro" id="IPR011432">
    <property type="entry name" value="Shr-like_HID"/>
</dbReference>
<comment type="caution">
    <text evidence="4">The sequence shown here is derived from an EMBL/GenBank/DDBJ whole genome shotgun (WGS) entry which is preliminary data.</text>
</comment>
<feature type="compositionally biased region" description="Acidic residues" evidence="2">
    <location>
        <begin position="1598"/>
        <end position="1618"/>
    </location>
</feature>
<accession>A0A9D2KNM6</accession>
<sequence length="1652" mass="180373">MKRKVVKNVLFSAAMAANIAVLPPGTVYGATGQLLEGTWRNEETGWRHYDVQGNRNTGWIQKESGWYYLRPEDGVMVTGLQKIDGQYYYFETAGDSGEIEGRMRSGWQKLPDGNWYFFNTLHDGNFGAMKTGWQWIDGYCYYFGIIEGSDYGRMYSETATPDGYYVNGEGKWAEINGGIHFESGRGLPSLEGAVSQAGSSSGGSSDSGAGGSSFSSGHGENNGGENSSGSENEDQKDENSGQEGEIGDHENEGSEDGGTGGADSGTVEEGSGSGTEEGESGDPDSGQEEQPQETVLVDEERTKLVNLGWVQYAVIAFQEGTIDDHTIEVDGTDITAACTNVDDDGAVVKWQTTVWDPGIMVVTRGSDGEKQEVKLGNGTAAEAPDEGDPESAPVSILTNGAISVFDYHLDNYDSNGNVRVKPEKTTFDLSGEGEDASSEIPAGYYVQDTEIDTEGKGNIEIKLSLAAQEQGEWFDQLARIKALNTENNILNDNLTFTTEKDGNTGTIHIRLPQTNLFSRGRYQLNLSSSYSGETMNVPIHLVDGRNWIVNLNSLNPSPKTGECFAFDIVGEDGSSFGTEILSPIYRVDLEKPSGEIVSLQEIDEWYEIGSMLHICGTDPDGNVITDEEGVYTVTIYADGYRTMSKKVEIGSTASNAGSEAVTYRLDAIASASLVIPDEGDSEGSEGGGSLGGPQMNAFLVFDHDLLSNALILEEIDYGNDDSEAVAQWWYDQSPEAVMDNEAETFYDFTHYLNAVQDEKLENGGYLTFEEYKEIQQGGETANRPSQIKRVLEDGKLGSVEDLASIVGKDAPVLYGTEGKLGEDLTLTCEADAEYISRITGLYLDGSSQPLRADDYITNYKISEDQTSLVILYRTEGQIQEIQLTAGEHKLLITADGYKEQTATLTVSKDLEEFELSLAENPERDPAEEPDAYHAGQPVLINAAAEEMELENPEVRGDFLRNLTGVELTDPAGETKHVLPQGQGGLYSEDSYVKNDYTIMLQKNLFKEAGEYTVTLTAEGYRAKTLTFEILESVKTPDEDGQTIEFERAELAEVESFFGNYEYYRISFKGAEDKEIADLLSTIEEVAVDGISYEKALLGLDADDANAYHVGPYDSVQGGAYKYLQLKPAEGFEAGEHTVVVSFEEAADLTFIFETDSEEIPEEEEMAPPAAKDSIYEEAETFSPAHYRISFDVSEDEGALKNYALAITDMTVNGQEYERDYNLFSAEYAWVVQEAEGGYGIYSELCLTAEAFTEDVNEVVIEAEGYEALTLKIRKDGSLASDDEEIPGEEGLDAPEFDKIKLAEAGWFEPEHYEISFKGMDEEALDSYLKEETLQVLVNETEFFNASGISYADPGDFAIGKNDAYGNYETLQFLAEDLSDGDIIRVEVEGYQTLEFEISLSETVNSVLLIEEIEKAPEELIDEEILDEDLIKGEITDEAAGEDTANEDTKGEKDDIEEEKSEESGAEGEIPDSEEPAEEEPAEEEPTEEELPEKEPADSETADSETADSEATDSEVADSEAGDDEIAAEEVAEDDAAGEGSADGEIAAEGVAGEETVNEEIAGKEPVDEEIADDEVADEDIAADGGESEDFAEGKIPEEEISEEEILEEESEEAAEETASDEKTEQVDEEAVEDEASEEEAETEEIRQAADQI</sequence>
<dbReference type="Pfam" id="PF07550">
    <property type="entry name" value="Shr-like_HID"/>
    <property type="match status" value="3"/>
</dbReference>
<feature type="compositionally biased region" description="Acidic residues" evidence="2">
    <location>
        <begin position="276"/>
        <end position="291"/>
    </location>
</feature>
<feature type="domain" description="Heme-binding protein Shr-like Hb-interacting" evidence="3">
    <location>
        <begin position="816"/>
        <end position="906"/>
    </location>
</feature>
<reference evidence="4" key="2">
    <citation type="submission" date="2021-04" db="EMBL/GenBank/DDBJ databases">
        <authorList>
            <person name="Gilroy R."/>
        </authorList>
    </citation>
    <scope>NUCLEOTIDE SEQUENCE</scope>
    <source>
        <strain evidence="4">CHK178-16964</strain>
    </source>
</reference>
<dbReference type="EMBL" id="DWZA01000061">
    <property type="protein sequence ID" value="HJA71334.1"/>
    <property type="molecule type" value="Genomic_DNA"/>
</dbReference>
<keyword evidence="1" id="KW-0677">Repeat</keyword>
<dbReference type="Pfam" id="PF19127">
    <property type="entry name" value="Choline_bind_3"/>
    <property type="match status" value="1"/>
</dbReference>
<dbReference type="SUPFAM" id="SSF69360">
    <property type="entry name" value="Cell wall binding repeat"/>
    <property type="match status" value="1"/>
</dbReference>
<feature type="domain" description="Heme-binding protein Shr-like Hb-interacting" evidence="3">
    <location>
        <begin position="957"/>
        <end position="1029"/>
    </location>
</feature>
<gene>
    <name evidence="4" type="ORF">IAA07_07090</name>
</gene>
<evidence type="ECO:0000256" key="1">
    <source>
        <dbReference type="ARBA" id="ARBA00022737"/>
    </source>
</evidence>
<feature type="compositionally biased region" description="Acidic residues" evidence="2">
    <location>
        <begin position="1566"/>
        <end position="1590"/>
    </location>
</feature>
<dbReference type="Proteomes" id="UP000823900">
    <property type="component" value="Unassembled WGS sequence"/>
</dbReference>
<feature type="region of interest" description="Disordered" evidence="2">
    <location>
        <begin position="190"/>
        <end position="294"/>
    </location>
</feature>
<feature type="compositionally biased region" description="Low complexity" evidence="2">
    <location>
        <begin position="1537"/>
        <end position="1554"/>
    </location>
</feature>
<protein>
    <submittedName>
        <fullName evidence="4">DUF1533 domain-containing protein</fullName>
    </submittedName>
</protein>
<evidence type="ECO:0000313" key="4">
    <source>
        <dbReference type="EMBL" id="HJA71334.1"/>
    </source>
</evidence>
<feature type="compositionally biased region" description="Acidic residues" evidence="2">
    <location>
        <begin position="1435"/>
        <end position="1445"/>
    </location>
</feature>
<evidence type="ECO:0000313" key="5">
    <source>
        <dbReference type="Proteomes" id="UP000823900"/>
    </source>
</evidence>
<name>A0A9D2KNM6_9FIRM</name>
<organism evidence="4 5">
    <name type="scientific">Candidatus Lachnoclostridium stercoravium</name>
    <dbReference type="NCBI Taxonomy" id="2838633"/>
    <lineage>
        <taxon>Bacteria</taxon>
        <taxon>Bacillati</taxon>
        <taxon>Bacillota</taxon>
        <taxon>Clostridia</taxon>
        <taxon>Lachnospirales</taxon>
        <taxon>Lachnospiraceae</taxon>
    </lineage>
</organism>
<feature type="compositionally biased region" description="Acidic residues" evidence="2">
    <location>
        <begin position="1453"/>
        <end position="1536"/>
    </location>
</feature>
<feature type="compositionally biased region" description="Low complexity" evidence="2">
    <location>
        <begin position="198"/>
        <end position="230"/>
    </location>
</feature>
<feature type="domain" description="Heme-binding protein Shr-like Hb-interacting" evidence="3">
    <location>
        <begin position="1191"/>
        <end position="1269"/>
    </location>
</feature>
<evidence type="ECO:0000256" key="2">
    <source>
        <dbReference type="SAM" id="MobiDB-lite"/>
    </source>
</evidence>
<reference evidence="4" key="1">
    <citation type="journal article" date="2021" name="PeerJ">
        <title>Extensive microbial diversity within the chicken gut microbiome revealed by metagenomics and culture.</title>
        <authorList>
            <person name="Gilroy R."/>
            <person name="Ravi A."/>
            <person name="Getino M."/>
            <person name="Pursley I."/>
            <person name="Horton D.L."/>
            <person name="Alikhan N.F."/>
            <person name="Baker D."/>
            <person name="Gharbi K."/>
            <person name="Hall N."/>
            <person name="Watson M."/>
            <person name="Adriaenssens E.M."/>
            <person name="Foster-Nyarko E."/>
            <person name="Jarju S."/>
            <person name="Secka A."/>
            <person name="Antonio M."/>
            <person name="Oren A."/>
            <person name="Chaudhuri R.R."/>
            <person name="La Ragione R."/>
            <person name="Hildebrand F."/>
            <person name="Pallen M.J."/>
        </authorList>
    </citation>
    <scope>NUCLEOTIDE SEQUENCE</scope>
    <source>
        <strain evidence="4">CHK178-16964</strain>
    </source>
</reference>
<dbReference type="InterPro" id="IPR018337">
    <property type="entry name" value="Cell_wall/Cho-bd_repeat"/>
</dbReference>
<dbReference type="Gene3D" id="2.10.270.10">
    <property type="entry name" value="Cholin Binding"/>
    <property type="match status" value="1"/>
</dbReference>